<keyword evidence="10" id="KW-1071">Ligand-gated ion channel</keyword>
<comment type="subcellular location">
    <subcellularLocation>
        <location evidence="1">Cell membrane</location>
        <topology evidence="1">Multi-pass membrane protein</topology>
    </subcellularLocation>
</comment>
<evidence type="ECO:0000256" key="6">
    <source>
        <dbReference type="ARBA" id="ARBA00023065"/>
    </source>
</evidence>
<evidence type="ECO:0000256" key="5">
    <source>
        <dbReference type="ARBA" id="ARBA00022989"/>
    </source>
</evidence>
<feature type="transmembrane region" description="Helical" evidence="12">
    <location>
        <begin position="119"/>
        <end position="140"/>
    </location>
</feature>
<evidence type="ECO:0000256" key="7">
    <source>
        <dbReference type="ARBA" id="ARBA00023136"/>
    </source>
</evidence>
<protein>
    <recommendedName>
        <fullName evidence="13">Ionotropic glutamate receptor L-glutamate and glycine-binding domain-containing protein</fullName>
    </recommendedName>
</protein>
<dbReference type="PANTHER" id="PTHR42643">
    <property type="entry name" value="IONOTROPIC RECEPTOR 20A-RELATED"/>
    <property type="match status" value="1"/>
</dbReference>
<reference evidence="14 15" key="1">
    <citation type="journal article" date="2022" name="Allergy">
        <title>Genome assembly and annotation of Periplaneta americana reveal a comprehensive cockroach allergen profile.</title>
        <authorList>
            <person name="Wang L."/>
            <person name="Xiong Q."/>
            <person name="Saelim N."/>
            <person name="Wang L."/>
            <person name="Nong W."/>
            <person name="Wan A.T."/>
            <person name="Shi M."/>
            <person name="Liu X."/>
            <person name="Cao Q."/>
            <person name="Hui J.H.L."/>
            <person name="Sookrung N."/>
            <person name="Leung T.F."/>
            <person name="Tungtrongchitr A."/>
            <person name="Tsui S.K.W."/>
        </authorList>
    </citation>
    <scope>NUCLEOTIDE SEQUENCE [LARGE SCALE GENOMIC DNA]</scope>
    <source>
        <strain evidence="14">PWHHKU_190912</strain>
    </source>
</reference>
<dbReference type="EMBL" id="JAJSOF020000009">
    <property type="protein sequence ID" value="KAJ4446852.1"/>
    <property type="molecule type" value="Genomic_DNA"/>
</dbReference>
<keyword evidence="5 12" id="KW-1133">Transmembrane helix</keyword>
<organism evidence="14 15">
    <name type="scientific">Periplaneta americana</name>
    <name type="common">American cockroach</name>
    <name type="synonym">Blatta americana</name>
    <dbReference type="NCBI Taxonomy" id="6978"/>
    <lineage>
        <taxon>Eukaryota</taxon>
        <taxon>Metazoa</taxon>
        <taxon>Ecdysozoa</taxon>
        <taxon>Arthropoda</taxon>
        <taxon>Hexapoda</taxon>
        <taxon>Insecta</taxon>
        <taxon>Pterygota</taxon>
        <taxon>Neoptera</taxon>
        <taxon>Polyneoptera</taxon>
        <taxon>Dictyoptera</taxon>
        <taxon>Blattodea</taxon>
        <taxon>Blattoidea</taxon>
        <taxon>Blattidae</taxon>
        <taxon>Blattinae</taxon>
        <taxon>Periplaneta</taxon>
    </lineage>
</organism>
<evidence type="ECO:0000256" key="12">
    <source>
        <dbReference type="SAM" id="Phobius"/>
    </source>
</evidence>
<evidence type="ECO:0000313" key="15">
    <source>
        <dbReference type="Proteomes" id="UP001148838"/>
    </source>
</evidence>
<keyword evidence="3" id="KW-1003">Cell membrane</keyword>
<feature type="domain" description="Ionotropic glutamate receptor L-glutamate and glycine-binding" evidence="13">
    <location>
        <begin position="22"/>
        <end position="104"/>
    </location>
</feature>
<dbReference type="SUPFAM" id="SSF53850">
    <property type="entry name" value="Periplasmic binding protein-like II"/>
    <property type="match status" value="1"/>
</dbReference>
<keyword evidence="11" id="KW-0407">Ion channel</keyword>
<keyword evidence="4 12" id="KW-0812">Transmembrane</keyword>
<keyword evidence="15" id="KW-1185">Reference proteome</keyword>
<evidence type="ECO:0000256" key="4">
    <source>
        <dbReference type="ARBA" id="ARBA00022692"/>
    </source>
</evidence>
<feature type="transmembrane region" description="Helical" evidence="12">
    <location>
        <begin position="191"/>
        <end position="209"/>
    </location>
</feature>
<gene>
    <name evidence="14" type="ORF">ANN_13551</name>
</gene>
<feature type="transmembrane region" description="Helical" evidence="12">
    <location>
        <begin position="377"/>
        <end position="400"/>
    </location>
</feature>
<keyword evidence="2" id="KW-0813">Transport</keyword>
<keyword evidence="7 12" id="KW-0472">Membrane</keyword>
<sequence length="422" mass="47584">MPEDHIEDRLVSQTDRYTDSMARYHYALYTHLRDWFNFKMKLIVMDSYGYATANGSYNGLIGLLHSKEVELGISAVLIRHGRLKFVDYTAPTWLFCNPILFRHPKATAMPDALAQPFSAPVWLCCAACWLLVMVSLRFIVVLESRRQRTASDQTWSTACITIVEVIAEQEVFYPHHCAGAEVSHKWTSWRVLFLFALVQAVILNNYYGASLVSSLVAPSTKTIRTVEDLIKSSLKVGYVNVSYNHDFFKTSSNPLIKKLYSKKVFPSSNSKPNVFSREVAVKKIKEEAFAIQAEAISLYPLIEDQFDESEKCSLAEVNAFPPNTVYSIIQKGSPYKKLFAFGLRALWERGLMKRQLHLWRPSPPQCYGANEVPGVELGAISLALVLLAAGTVTALAILVVECQLSHDRCKTILNYYTFSGGH</sequence>
<dbReference type="Proteomes" id="UP001148838">
    <property type="component" value="Unassembled WGS sequence"/>
</dbReference>
<evidence type="ECO:0000256" key="3">
    <source>
        <dbReference type="ARBA" id="ARBA00022475"/>
    </source>
</evidence>
<dbReference type="Gene3D" id="1.10.287.70">
    <property type="match status" value="1"/>
</dbReference>
<evidence type="ECO:0000256" key="8">
    <source>
        <dbReference type="ARBA" id="ARBA00023170"/>
    </source>
</evidence>
<name>A0ABQ8TMB1_PERAM</name>
<evidence type="ECO:0000256" key="11">
    <source>
        <dbReference type="ARBA" id="ARBA00023303"/>
    </source>
</evidence>
<dbReference type="Pfam" id="PF10613">
    <property type="entry name" value="Lig_chan-Glu_bd"/>
    <property type="match status" value="1"/>
</dbReference>
<evidence type="ECO:0000256" key="9">
    <source>
        <dbReference type="ARBA" id="ARBA00023180"/>
    </source>
</evidence>
<evidence type="ECO:0000313" key="14">
    <source>
        <dbReference type="EMBL" id="KAJ4446852.1"/>
    </source>
</evidence>
<comment type="caution">
    <text evidence="14">The sequence shown here is derived from an EMBL/GenBank/DDBJ whole genome shotgun (WGS) entry which is preliminary data.</text>
</comment>
<evidence type="ECO:0000256" key="10">
    <source>
        <dbReference type="ARBA" id="ARBA00023286"/>
    </source>
</evidence>
<dbReference type="PANTHER" id="PTHR42643:SF32">
    <property type="entry name" value="IONOTROPIC RECEPTOR 31A, ISOFORM C-RELATED"/>
    <property type="match status" value="1"/>
</dbReference>
<proteinExistence type="predicted"/>
<evidence type="ECO:0000259" key="13">
    <source>
        <dbReference type="Pfam" id="PF10613"/>
    </source>
</evidence>
<evidence type="ECO:0000256" key="2">
    <source>
        <dbReference type="ARBA" id="ARBA00022448"/>
    </source>
</evidence>
<keyword evidence="9" id="KW-0325">Glycoprotein</keyword>
<dbReference type="InterPro" id="IPR019594">
    <property type="entry name" value="Glu/Gly-bd"/>
</dbReference>
<keyword evidence="8" id="KW-0675">Receptor</keyword>
<keyword evidence="6" id="KW-0406">Ion transport</keyword>
<dbReference type="InterPro" id="IPR052192">
    <property type="entry name" value="Insect_Ionotropic_Sensory_Rcpt"/>
</dbReference>
<evidence type="ECO:0000256" key="1">
    <source>
        <dbReference type="ARBA" id="ARBA00004651"/>
    </source>
</evidence>
<accession>A0ABQ8TMB1</accession>
<dbReference type="Gene3D" id="3.40.190.10">
    <property type="entry name" value="Periplasmic binding protein-like II"/>
    <property type="match status" value="1"/>
</dbReference>